<evidence type="ECO:0000256" key="12">
    <source>
        <dbReference type="RuleBase" id="RU000722"/>
    </source>
</evidence>
<evidence type="ECO:0000313" key="15">
    <source>
        <dbReference type="EMBL" id="CAD9172153.1"/>
    </source>
</evidence>
<evidence type="ECO:0000256" key="8">
    <source>
        <dbReference type="ARBA" id="ARBA00022832"/>
    </source>
</evidence>
<keyword evidence="13" id="KW-0732">Signal</keyword>
<dbReference type="PROSITE" id="PS00012">
    <property type="entry name" value="PHOSPHOPANTETHEINE"/>
    <property type="match status" value="1"/>
</dbReference>
<dbReference type="InterPro" id="IPR009081">
    <property type="entry name" value="PP-bd_ACP"/>
</dbReference>
<dbReference type="EMBL" id="HBGE01082076">
    <property type="protein sequence ID" value="CAD9172212.1"/>
    <property type="molecule type" value="Transcribed_RNA"/>
</dbReference>
<comment type="subcellular location">
    <subcellularLocation>
        <location evidence="1">Plastid</location>
        <location evidence="1">Chloroplast</location>
    </subcellularLocation>
</comment>
<evidence type="ECO:0000259" key="14">
    <source>
        <dbReference type="PROSITE" id="PS50075"/>
    </source>
</evidence>
<keyword evidence="11 12" id="KW-0275">Fatty acid biosynthesis</keyword>
<evidence type="ECO:0000256" key="9">
    <source>
        <dbReference type="ARBA" id="ARBA00022946"/>
    </source>
</evidence>
<dbReference type="Gene3D" id="1.10.1200.10">
    <property type="entry name" value="ACP-like"/>
    <property type="match status" value="1"/>
</dbReference>
<dbReference type="HAMAP" id="MF_01217">
    <property type="entry name" value="Acyl_carrier"/>
    <property type="match status" value="1"/>
</dbReference>
<dbReference type="InterPro" id="IPR036736">
    <property type="entry name" value="ACP-like_sf"/>
</dbReference>
<evidence type="ECO:0000256" key="6">
    <source>
        <dbReference type="ARBA" id="ARBA00022553"/>
    </source>
</evidence>
<dbReference type="PANTHER" id="PTHR46153:SF2">
    <property type="entry name" value="ACYL CARRIER PROTEIN"/>
    <property type="match status" value="1"/>
</dbReference>
<sequence length="142" mass="14538">MAAARTRARSSLGLALLAAVALGLVLLRAAPPAAGPEAASAFVAGAPPALRGPVARRWSPVALFAASDSTMDKVADVIADQLGVDKDKVIRTATLTELGADSLDIVESVMALEEAFDVELPDDETTSLKNCGDVADLIQGKL</sequence>
<evidence type="ECO:0000256" key="2">
    <source>
        <dbReference type="ARBA" id="ARBA00010930"/>
    </source>
</evidence>
<dbReference type="PANTHER" id="PTHR46153">
    <property type="entry name" value="ACYL CARRIER PROTEIN"/>
    <property type="match status" value="1"/>
</dbReference>
<keyword evidence="10" id="KW-0443">Lipid metabolism</keyword>
<evidence type="ECO:0000256" key="3">
    <source>
        <dbReference type="ARBA" id="ARBA00022450"/>
    </source>
</evidence>
<evidence type="ECO:0000256" key="10">
    <source>
        <dbReference type="ARBA" id="ARBA00023098"/>
    </source>
</evidence>
<organism evidence="15">
    <name type="scientific">Alexandrium catenella</name>
    <name type="common">Red tide dinoflagellate</name>
    <name type="synonym">Gonyaulax catenella</name>
    <dbReference type="NCBI Taxonomy" id="2925"/>
    <lineage>
        <taxon>Eukaryota</taxon>
        <taxon>Sar</taxon>
        <taxon>Alveolata</taxon>
        <taxon>Dinophyceae</taxon>
        <taxon>Gonyaulacales</taxon>
        <taxon>Pyrocystaceae</taxon>
        <taxon>Alexandrium</taxon>
    </lineage>
</organism>
<evidence type="ECO:0000256" key="11">
    <source>
        <dbReference type="ARBA" id="ARBA00023160"/>
    </source>
</evidence>
<feature type="domain" description="Carrier" evidence="14">
    <location>
        <begin position="68"/>
        <end position="142"/>
    </location>
</feature>
<dbReference type="GO" id="GO:0009507">
    <property type="term" value="C:chloroplast"/>
    <property type="evidence" value="ECO:0007669"/>
    <property type="project" value="UniProtKB-SubCell"/>
</dbReference>
<gene>
    <name evidence="15" type="ORF">ACAT0790_LOCUS48922</name>
    <name evidence="16" type="ORF">ACAT0790_LOCUS48981</name>
</gene>
<dbReference type="NCBIfam" id="NF002150">
    <property type="entry name" value="PRK00982.1-4"/>
    <property type="match status" value="1"/>
</dbReference>
<dbReference type="InterPro" id="IPR003231">
    <property type="entry name" value="ACP"/>
</dbReference>
<keyword evidence="7" id="KW-0934">Plastid</keyword>
<comment type="function">
    <text evidence="12">Carrier of the growing fatty acid chain in fatty acid biosynthesis.</text>
</comment>
<keyword evidence="5" id="KW-0150">Chloroplast</keyword>
<accession>A0A6T9SE60</accession>
<feature type="chain" id="PRO_5035585123" description="Acyl carrier protein" evidence="13">
    <location>
        <begin position="24"/>
        <end position="142"/>
    </location>
</feature>
<evidence type="ECO:0000256" key="5">
    <source>
        <dbReference type="ARBA" id="ARBA00022528"/>
    </source>
</evidence>
<keyword evidence="4 12" id="KW-0444">Lipid biosynthesis</keyword>
<keyword evidence="6" id="KW-0597">Phosphoprotein</keyword>
<dbReference type="SUPFAM" id="SSF47336">
    <property type="entry name" value="ACP-like"/>
    <property type="match status" value="1"/>
</dbReference>
<evidence type="ECO:0000256" key="4">
    <source>
        <dbReference type="ARBA" id="ARBA00022516"/>
    </source>
</evidence>
<evidence type="ECO:0000313" key="16">
    <source>
        <dbReference type="EMBL" id="CAD9172212.1"/>
    </source>
</evidence>
<dbReference type="Pfam" id="PF00550">
    <property type="entry name" value="PP-binding"/>
    <property type="match status" value="1"/>
</dbReference>
<evidence type="ECO:0000256" key="1">
    <source>
        <dbReference type="ARBA" id="ARBA00004229"/>
    </source>
</evidence>
<evidence type="ECO:0000256" key="7">
    <source>
        <dbReference type="ARBA" id="ARBA00022640"/>
    </source>
</evidence>
<dbReference type="NCBIfam" id="NF002148">
    <property type="entry name" value="PRK00982.1-2"/>
    <property type="match status" value="1"/>
</dbReference>
<dbReference type="InterPro" id="IPR006162">
    <property type="entry name" value="Ppantetheine_attach_site"/>
</dbReference>
<dbReference type="GO" id="GO:0000036">
    <property type="term" value="F:acyl carrier activity"/>
    <property type="evidence" value="ECO:0007669"/>
    <property type="project" value="InterPro"/>
</dbReference>
<name>A0A6T9SE60_ALECA</name>
<keyword evidence="8" id="KW-0276">Fatty acid metabolism</keyword>
<proteinExistence type="inferred from homology"/>
<dbReference type="AlphaFoldDB" id="A0A6T9SE60"/>
<dbReference type="EMBL" id="HBGE01081965">
    <property type="protein sequence ID" value="CAD9172153.1"/>
    <property type="molecule type" value="Transcribed_RNA"/>
</dbReference>
<dbReference type="NCBIfam" id="TIGR00517">
    <property type="entry name" value="acyl_carrier"/>
    <property type="match status" value="1"/>
</dbReference>
<dbReference type="InterPro" id="IPR044813">
    <property type="entry name" value="ACP_chloroplastic"/>
</dbReference>
<keyword evidence="9" id="KW-0809">Transit peptide</keyword>
<keyword evidence="3 12" id="KW-0596">Phosphopantetheine</keyword>
<feature type="signal peptide" evidence="13">
    <location>
        <begin position="1"/>
        <end position="23"/>
    </location>
</feature>
<comment type="similarity">
    <text evidence="2">Belongs to the acyl carrier protein (ACP) family.</text>
</comment>
<dbReference type="PROSITE" id="PS50075">
    <property type="entry name" value="CARRIER"/>
    <property type="match status" value="1"/>
</dbReference>
<evidence type="ECO:0000256" key="13">
    <source>
        <dbReference type="SAM" id="SignalP"/>
    </source>
</evidence>
<reference evidence="15" key="1">
    <citation type="submission" date="2021-01" db="EMBL/GenBank/DDBJ databases">
        <authorList>
            <person name="Corre E."/>
            <person name="Pelletier E."/>
            <person name="Niang G."/>
            <person name="Scheremetjew M."/>
            <person name="Finn R."/>
            <person name="Kale V."/>
            <person name="Holt S."/>
            <person name="Cochrane G."/>
            <person name="Meng A."/>
            <person name="Brown T."/>
            <person name="Cohen L."/>
        </authorList>
    </citation>
    <scope>NUCLEOTIDE SEQUENCE</scope>
    <source>
        <strain evidence="15">OF101</strain>
    </source>
</reference>
<protein>
    <recommendedName>
        <fullName evidence="12">Acyl carrier protein</fullName>
    </recommendedName>
</protein>